<dbReference type="Gene3D" id="6.10.140.200">
    <property type="match status" value="1"/>
</dbReference>
<protein>
    <recommendedName>
        <fullName evidence="6">Mediator of RNA polymerase II transcription subunit 7</fullName>
    </recommendedName>
</protein>
<evidence type="ECO:0000256" key="1">
    <source>
        <dbReference type="ARBA" id="ARBA00004123"/>
    </source>
</evidence>
<dbReference type="STRING" id="74649.A0A2P6RD67"/>
<dbReference type="GO" id="GO:0003712">
    <property type="term" value="F:transcription coregulator activity"/>
    <property type="evidence" value="ECO:0007669"/>
    <property type="project" value="InterPro"/>
</dbReference>
<evidence type="ECO:0000256" key="4">
    <source>
        <dbReference type="ARBA" id="ARBA00023163"/>
    </source>
</evidence>
<keyword evidence="3 6" id="KW-0805">Transcription regulation</keyword>
<evidence type="ECO:0000313" key="7">
    <source>
        <dbReference type="EMBL" id="PRQ44345.1"/>
    </source>
</evidence>
<keyword evidence="4 6" id="KW-0804">Transcription</keyword>
<name>A0A2P6RD67_ROSCH</name>
<comment type="subcellular location">
    <subcellularLocation>
        <location evidence="1 6">Nucleus</location>
    </subcellularLocation>
</comment>
<dbReference type="GO" id="GO:0016592">
    <property type="term" value="C:mediator complex"/>
    <property type="evidence" value="ECO:0007669"/>
    <property type="project" value="InterPro"/>
</dbReference>
<sequence>MHLKLHLGGTKSELTVPKRPKYCCTFWNLLIFSWRDHHNMQRRVEEIFLIFKNLHHLLNSLRPHQARVTLIHILELQIKRRKQVVEDIKRYVLNNY</sequence>
<evidence type="ECO:0000256" key="6">
    <source>
        <dbReference type="RuleBase" id="RU364060"/>
    </source>
</evidence>
<evidence type="ECO:0000313" key="8">
    <source>
        <dbReference type="Proteomes" id="UP000238479"/>
    </source>
</evidence>
<keyword evidence="8" id="KW-1185">Reference proteome</keyword>
<comment type="caution">
    <text evidence="7">The sequence shown here is derived from an EMBL/GenBank/DDBJ whole genome shotgun (WGS) entry which is preliminary data.</text>
</comment>
<dbReference type="Proteomes" id="UP000238479">
    <property type="component" value="Chromosome 3"/>
</dbReference>
<dbReference type="Gramene" id="PRQ44345">
    <property type="protein sequence ID" value="PRQ44345"/>
    <property type="gene ID" value="RchiOBHm_Chr3g0478211"/>
</dbReference>
<dbReference type="InterPro" id="IPR009244">
    <property type="entry name" value="Mediatior_Med7"/>
</dbReference>
<keyword evidence="6" id="KW-0010">Activator</keyword>
<comment type="subunit">
    <text evidence="6">Component of the Mediator complex.</text>
</comment>
<reference evidence="7 8" key="1">
    <citation type="journal article" date="2018" name="Nat. Genet.">
        <title>The Rosa genome provides new insights in the design of modern roses.</title>
        <authorList>
            <person name="Bendahmane M."/>
        </authorList>
    </citation>
    <scope>NUCLEOTIDE SEQUENCE [LARGE SCALE GENOMIC DNA]</scope>
    <source>
        <strain evidence="8">cv. Old Blush</strain>
    </source>
</reference>
<dbReference type="InterPro" id="IPR044888">
    <property type="entry name" value="Mediatior_Med7_sf"/>
</dbReference>
<organism evidence="7 8">
    <name type="scientific">Rosa chinensis</name>
    <name type="common">China rose</name>
    <dbReference type="NCBI Taxonomy" id="74649"/>
    <lineage>
        <taxon>Eukaryota</taxon>
        <taxon>Viridiplantae</taxon>
        <taxon>Streptophyta</taxon>
        <taxon>Embryophyta</taxon>
        <taxon>Tracheophyta</taxon>
        <taxon>Spermatophyta</taxon>
        <taxon>Magnoliopsida</taxon>
        <taxon>eudicotyledons</taxon>
        <taxon>Gunneridae</taxon>
        <taxon>Pentapetalae</taxon>
        <taxon>rosids</taxon>
        <taxon>fabids</taxon>
        <taxon>Rosales</taxon>
        <taxon>Rosaceae</taxon>
        <taxon>Rosoideae</taxon>
        <taxon>Rosoideae incertae sedis</taxon>
        <taxon>Rosa</taxon>
    </lineage>
</organism>
<proteinExistence type="inferred from homology"/>
<dbReference type="SUPFAM" id="SSF140718">
    <property type="entry name" value="Mediator hinge subcomplex-like"/>
    <property type="match status" value="1"/>
</dbReference>
<evidence type="ECO:0000256" key="2">
    <source>
        <dbReference type="ARBA" id="ARBA00009994"/>
    </source>
</evidence>
<dbReference type="PANTHER" id="PTHR21428:SF11">
    <property type="entry name" value="MEDIATOR OF RNA POLYMERASE II TRANSCRIPTION SUBUNIT 7"/>
    <property type="match status" value="1"/>
</dbReference>
<evidence type="ECO:0000256" key="5">
    <source>
        <dbReference type="ARBA" id="ARBA00023242"/>
    </source>
</evidence>
<comment type="similarity">
    <text evidence="2 6">Belongs to the Mediator complex subunit 7 family.</text>
</comment>
<dbReference type="GO" id="GO:0006357">
    <property type="term" value="P:regulation of transcription by RNA polymerase II"/>
    <property type="evidence" value="ECO:0007669"/>
    <property type="project" value="InterPro"/>
</dbReference>
<dbReference type="InterPro" id="IPR037212">
    <property type="entry name" value="Med7/Med21-like"/>
</dbReference>
<comment type="function">
    <text evidence="6">Component of the Mediator complex, a coactivator involved in the regulated transcription of nearly all RNA polymerase II-dependent genes. Mediator functions as a bridge to convey information from gene-specific regulatory proteins to the basal RNA polymerase II transcription machinery.</text>
</comment>
<gene>
    <name evidence="7" type="ORF">RchiOBHm_Chr3g0478211</name>
</gene>
<dbReference type="GO" id="GO:0070847">
    <property type="term" value="C:core mediator complex"/>
    <property type="evidence" value="ECO:0007669"/>
    <property type="project" value="TreeGrafter"/>
</dbReference>
<accession>A0A2P6RD67</accession>
<dbReference type="EMBL" id="PDCK01000041">
    <property type="protein sequence ID" value="PRQ44345.1"/>
    <property type="molecule type" value="Genomic_DNA"/>
</dbReference>
<dbReference type="AlphaFoldDB" id="A0A2P6RD67"/>
<dbReference type="Pfam" id="PF05983">
    <property type="entry name" value="Med7"/>
    <property type="match status" value="1"/>
</dbReference>
<dbReference type="PANTHER" id="PTHR21428">
    <property type="entry name" value="MEDIATOR OF RNA POLYMERASE II TRANSCRIPTION SUBUNIT 7"/>
    <property type="match status" value="1"/>
</dbReference>
<evidence type="ECO:0000256" key="3">
    <source>
        <dbReference type="ARBA" id="ARBA00023015"/>
    </source>
</evidence>
<keyword evidence="5 6" id="KW-0539">Nucleus</keyword>